<evidence type="ECO:0000313" key="2">
    <source>
        <dbReference type="EMBL" id="CEL66603.1"/>
    </source>
</evidence>
<feature type="compositionally biased region" description="Polar residues" evidence="1">
    <location>
        <begin position="174"/>
        <end position="187"/>
    </location>
</feature>
<evidence type="ECO:0000256" key="1">
    <source>
        <dbReference type="SAM" id="MobiDB-lite"/>
    </source>
</evidence>
<accession>A0A0F7U9T7</accession>
<feature type="region of interest" description="Disordered" evidence="1">
    <location>
        <begin position="162"/>
        <end position="188"/>
    </location>
</feature>
<feature type="region of interest" description="Disordered" evidence="1">
    <location>
        <begin position="205"/>
        <end position="246"/>
    </location>
</feature>
<proteinExistence type="predicted"/>
<sequence>MRGSFLTCQRQGSSPPNSPLAFSRASSAFLDSHAPPFSSFAFKMSTRGRFSPSSSLHSLLSPFRSSGDCLKEAQKPLRLQASPSAHLSFAPCSFPQKNLLFPEGLAHQLRRVDCSFHCSSSRPPFHTCRSLPCSSPTLGTHRNVGSELLRAQRCVAEERRLFSQDAGSSDGKKTLSSSRIEPSQNAPASGRFKLFRAVENLVGARAKRPVSSPETGGGQVSPRAPPSPREVAAETPHPTDEAATETEEIAPEIVTERLTDESAHWLARSSWKAQRSTGPNCVSARVAQSESRRADGGGTKHVTVVLVHVATMGATCPSASASLSLFLRSLLPRLFLLPGARPPPAEGGCEQAQAHSAGSVLSSREPVLSPAQHRALPFEFVTVDASSEPQLAAFLALPSVPSLVCFYRRKMYSVLAPGASDAALLRFLREAADLAEASGPSQEEKTAFSRVAPHKAAEAVNEARAEAASGLQGGPFAGVSALGSKRTTATEAVALAGAWAERKDVQCLLTRLEAAMAQRQAEEVQRLNDELATDCRREDAVLTGGRRLFAELQLRLTRGTPPDRKALTAVLTEILGGALSLPESLHPAEAAAASRHGARSVTAAETLRTRRKTGAAEQWASLYDRGGFWDELETSPACARLLARATVALFDHERANLQELDLWMSRLDGDEPAEWGAVSASFSEALREVLEAEEPVRPLDEAVHFAHVTTKNERDLARYRPSVFFLSSSSLLSCPLRTASRLHRLKAARRFHQGGHDEALGLAVRAYRLECQGAAGRRDTAPAHVLGKWRDDEATLHEVDASHDRIGGNGTEDLFDQMTCARAGWPARALVMAMYMALGAKHPAVQRSRAELEVVLGTDGFVPVVFPHTRARPGGKPIMMRGKSGKWHWLGPYWKPPWAPSNRARWPTGPEEWAWSDPTR</sequence>
<dbReference type="AlphaFoldDB" id="A0A0F7U9T7"/>
<organism evidence="2">
    <name type="scientific">Neospora caninum (strain Liverpool)</name>
    <dbReference type="NCBI Taxonomy" id="572307"/>
    <lineage>
        <taxon>Eukaryota</taxon>
        <taxon>Sar</taxon>
        <taxon>Alveolata</taxon>
        <taxon>Apicomplexa</taxon>
        <taxon>Conoidasida</taxon>
        <taxon>Coccidia</taxon>
        <taxon>Eucoccidiorida</taxon>
        <taxon>Eimeriorina</taxon>
        <taxon>Sarcocystidae</taxon>
        <taxon>Neospora</taxon>
    </lineage>
</organism>
<protein>
    <recommendedName>
        <fullName evidence="3">Thioredoxin domain-containing protein</fullName>
    </recommendedName>
</protein>
<name>A0A0F7U9T7_NEOCL</name>
<evidence type="ECO:0008006" key="3">
    <source>
        <dbReference type="Google" id="ProtNLM"/>
    </source>
</evidence>
<gene>
    <name evidence="2" type="ORF">BN1204_024120</name>
</gene>
<dbReference type="EMBL" id="LN714482">
    <property type="protein sequence ID" value="CEL66603.1"/>
    <property type="molecule type" value="Genomic_DNA"/>
</dbReference>
<reference evidence="2" key="1">
    <citation type="journal article" date="2015" name="PLoS ONE">
        <title>Comprehensive Evaluation of Toxoplasma gondii VEG and Neospora caninum LIV Genomes with Tachyzoite Stage Transcriptome and Proteome Defines Novel Transcript Features.</title>
        <authorList>
            <person name="Ramaprasad A."/>
            <person name="Mourier T."/>
            <person name="Naeem R."/>
            <person name="Malas T.B."/>
            <person name="Moussa E."/>
            <person name="Panigrahi A."/>
            <person name="Vermont S.J."/>
            <person name="Otto T.D."/>
            <person name="Wastling J."/>
            <person name="Pain A."/>
        </authorList>
    </citation>
    <scope>NUCLEOTIDE SEQUENCE</scope>
    <source>
        <strain evidence="2">Liverpool</strain>
    </source>
</reference>